<dbReference type="AlphaFoldDB" id="A0A5S9IUY5"/>
<protein>
    <submittedName>
        <fullName evidence="2">Uncharacterized protein</fullName>
    </submittedName>
</protein>
<gene>
    <name evidence="2" type="ORF">UABAM_06482</name>
</gene>
<evidence type="ECO:0000256" key="1">
    <source>
        <dbReference type="SAM" id="MobiDB-lite"/>
    </source>
</evidence>
<evidence type="ECO:0000313" key="3">
    <source>
        <dbReference type="Proteomes" id="UP000326354"/>
    </source>
</evidence>
<proteinExistence type="predicted"/>
<evidence type="ECO:0000313" key="2">
    <source>
        <dbReference type="EMBL" id="BBM88066.1"/>
    </source>
</evidence>
<name>A0A5S9IUY5_UABAM</name>
<keyword evidence="3" id="KW-1185">Reference proteome</keyword>
<dbReference type="RefSeq" id="WP_151972210.1">
    <property type="nucleotide sequence ID" value="NZ_AP019860.1"/>
</dbReference>
<organism evidence="2 3">
    <name type="scientific">Uabimicrobium amorphum</name>
    <dbReference type="NCBI Taxonomy" id="2596890"/>
    <lineage>
        <taxon>Bacteria</taxon>
        <taxon>Pseudomonadati</taxon>
        <taxon>Planctomycetota</taxon>
        <taxon>Candidatus Uabimicrobiia</taxon>
        <taxon>Candidatus Uabimicrobiales</taxon>
        <taxon>Candidatus Uabimicrobiaceae</taxon>
        <taxon>Candidatus Uabimicrobium</taxon>
    </lineage>
</organism>
<feature type="region of interest" description="Disordered" evidence="1">
    <location>
        <begin position="127"/>
        <end position="159"/>
    </location>
</feature>
<accession>A0A5S9IUY5</accession>
<dbReference type="KEGG" id="uam:UABAM_06482"/>
<sequence>MNKYIVLFILMSVVFCDTTTYDALANNAADYKKKTVTFSFRYKGLRAHISPAIINHGISEKKYIQLQANDLKLALLAHKNSSVDKKLRKTDRNTSLMFLGKVKYWNARWGDKFYYVLISSVREVSEDEQKNTSTSEKNTNDEPNRNKATKNPTLKELGQRPQDFAGQKIELSILFLKTAQFNKDYQRIWTLSRLPIVYNKKQKNIVNILNDVQEKHPIKVSGKIRQMQIRNRQVYVLELDRVKASIKEIPRERFIRNRFRRRRN</sequence>
<dbReference type="Proteomes" id="UP000326354">
    <property type="component" value="Chromosome"/>
</dbReference>
<dbReference type="EMBL" id="AP019860">
    <property type="protein sequence ID" value="BBM88066.1"/>
    <property type="molecule type" value="Genomic_DNA"/>
</dbReference>
<reference evidence="2 3" key="1">
    <citation type="submission" date="2019-08" db="EMBL/GenBank/DDBJ databases">
        <title>Complete genome sequence of Candidatus Uab amorphum.</title>
        <authorList>
            <person name="Shiratori T."/>
            <person name="Suzuki S."/>
            <person name="Kakizawa Y."/>
            <person name="Ishida K."/>
        </authorList>
    </citation>
    <scope>NUCLEOTIDE SEQUENCE [LARGE SCALE GENOMIC DNA]</scope>
    <source>
        <strain evidence="2 3">SRT547</strain>
    </source>
</reference>